<accession>A0ABM0UGV1</accession>
<dbReference type="GeneID" id="104724207"/>
<keyword evidence="2" id="KW-1185">Reference proteome</keyword>
<evidence type="ECO:0000313" key="2">
    <source>
        <dbReference type="Proteomes" id="UP000694864"/>
    </source>
</evidence>
<gene>
    <name evidence="3" type="primary">LOC104724207</name>
</gene>
<organism evidence="2 3">
    <name type="scientific">Camelina sativa</name>
    <name type="common">False flax</name>
    <name type="synonym">Myagrum sativum</name>
    <dbReference type="NCBI Taxonomy" id="90675"/>
    <lineage>
        <taxon>Eukaryota</taxon>
        <taxon>Viridiplantae</taxon>
        <taxon>Streptophyta</taxon>
        <taxon>Embryophyta</taxon>
        <taxon>Tracheophyta</taxon>
        <taxon>Spermatophyta</taxon>
        <taxon>Magnoliopsida</taxon>
        <taxon>eudicotyledons</taxon>
        <taxon>Gunneridae</taxon>
        <taxon>Pentapetalae</taxon>
        <taxon>rosids</taxon>
        <taxon>malvids</taxon>
        <taxon>Brassicales</taxon>
        <taxon>Brassicaceae</taxon>
        <taxon>Camelineae</taxon>
        <taxon>Camelina</taxon>
    </lineage>
</organism>
<evidence type="ECO:0000313" key="3">
    <source>
        <dbReference type="RefSeq" id="XP_010440957.1"/>
    </source>
</evidence>
<sequence length="117" mass="12561">MRYFQRQSTVLSRSADGCVQDHVVTLSTSEGCSEQISTETQAVIPEEDTGVSYTLPNFETPDKDVDLVAVKRKLPSPEFMVEVILADINATIPSSETASRTPEETPAANSAPVDGSA</sequence>
<feature type="region of interest" description="Disordered" evidence="1">
    <location>
        <begin position="94"/>
        <end position="117"/>
    </location>
</feature>
<reference evidence="2" key="1">
    <citation type="journal article" date="2014" name="Nat. Commun.">
        <title>The emerging biofuel crop Camelina sativa retains a highly undifferentiated hexaploid genome structure.</title>
        <authorList>
            <person name="Kagale S."/>
            <person name="Koh C."/>
            <person name="Nixon J."/>
            <person name="Bollina V."/>
            <person name="Clarke W.E."/>
            <person name="Tuteja R."/>
            <person name="Spillane C."/>
            <person name="Robinson S.J."/>
            <person name="Links M.G."/>
            <person name="Clarke C."/>
            <person name="Higgins E.E."/>
            <person name="Huebert T."/>
            <person name="Sharpe A.G."/>
            <person name="Parkin I.A."/>
        </authorList>
    </citation>
    <scope>NUCLEOTIDE SEQUENCE [LARGE SCALE GENOMIC DNA]</scope>
    <source>
        <strain evidence="2">cv. DH55</strain>
    </source>
</reference>
<evidence type="ECO:0000256" key="1">
    <source>
        <dbReference type="SAM" id="MobiDB-lite"/>
    </source>
</evidence>
<dbReference type="RefSeq" id="XP_010440957.1">
    <property type="nucleotide sequence ID" value="XM_010442655.2"/>
</dbReference>
<protein>
    <submittedName>
        <fullName evidence="3">DNA polymerase eta-like</fullName>
    </submittedName>
</protein>
<reference evidence="3" key="2">
    <citation type="submission" date="2025-08" db="UniProtKB">
        <authorList>
            <consortium name="RefSeq"/>
        </authorList>
    </citation>
    <scope>IDENTIFICATION</scope>
</reference>
<name>A0ABM0UGV1_CAMSA</name>
<proteinExistence type="predicted"/>
<dbReference type="Proteomes" id="UP000694864">
    <property type="component" value="Chromosome 11"/>
</dbReference>